<dbReference type="PROSITE" id="PS51178">
    <property type="entry name" value="PASTA"/>
    <property type="match status" value="1"/>
</dbReference>
<dbReference type="CDD" id="cd06577">
    <property type="entry name" value="PASTA_pknB"/>
    <property type="match status" value="1"/>
</dbReference>
<reference evidence="2 3" key="1">
    <citation type="journal article" date="2019" name="Int. J. Syst. Evol. Microbiol.">
        <title>The Global Catalogue of Microorganisms (GCM) 10K type strain sequencing project: providing services to taxonomists for standard genome sequencing and annotation.</title>
        <authorList>
            <consortium name="The Broad Institute Genomics Platform"/>
            <consortium name="The Broad Institute Genome Sequencing Center for Infectious Disease"/>
            <person name="Wu L."/>
            <person name="Ma J."/>
        </authorList>
    </citation>
    <scope>NUCLEOTIDE SEQUENCE [LARGE SCALE GENOMIC DNA]</scope>
    <source>
        <strain evidence="2 3">JCM 14326</strain>
    </source>
</reference>
<dbReference type="InterPro" id="IPR005543">
    <property type="entry name" value="PASTA_dom"/>
</dbReference>
<feature type="domain" description="PASTA" evidence="1">
    <location>
        <begin position="755"/>
        <end position="822"/>
    </location>
</feature>
<dbReference type="Proteomes" id="UP001501094">
    <property type="component" value="Unassembled WGS sequence"/>
</dbReference>
<dbReference type="RefSeq" id="WP_344100791.1">
    <property type="nucleotide sequence ID" value="NZ_BAAANL010000002.1"/>
</dbReference>
<proteinExistence type="predicted"/>
<comment type="caution">
    <text evidence="2">The sequence shown here is derived from an EMBL/GenBank/DDBJ whole genome shotgun (WGS) entry which is preliminary data.</text>
</comment>
<protein>
    <recommendedName>
        <fullName evidence="1">PASTA domain-containing protein</fullName>
    </recommendedName>
</protein>
<organism evidence="2 3">
    <name type="scientific">Myceligenerans crystallogenes</name>
    <dbReference type="NCBI Taxonomy" id="316335"/>
    <lineage>
        <taxon>Bacteria</taxon>
        <taxon>Bacillati</taxon>
        <taxon>Actinomycetota</taxon>
        <taxon>Actinomycetes</taxon>
        <taxon>Micrococcales</taxon>
        <taxon>Promicromonosporaceae</taxon>
        <taxon>Myceligenerans</taxon>
    </lineage>
</organism>
<gene>
    <name evidence="2" type="ORF">GCM10009751_13100</name>
</gene>
<keyword evidence="3" id="KW-1185">Reference proteome</keyword>
<dbReference type="Pfam" id="PF03793">
    <property type="entry name" value="PASTA"/>
    <property type="match status" value="1"/>
</dbReference>
<dbReference type="Pfam" id="PF20129">
    <property type="entry name" value="DUF6519"/>
    <property type="match status" value="2"/>
</dbReference>
<name>A0ABN2N868_9MICO</name>
<dbReference type="EMBL" id="BAAANL010000002">
    <property type="protein sequence ID" value="GAA1857136.1"/>
    <property type="molecule type" value="Genomic_DNA"/>
</dbReference>
<accession>A0ABN2N868</accession>
<dbReference type="SMART" id="SM00740">
    <property type="entry name" value="PASTA"/>
    <property type="match status" value="1"/>
</dbReference>
<dbReference type="Gene3D" id="3.30.10.20">
    <property type="match status" value="1"/>
</dbReference>
<evidence type="ECO:0000313" key="2">
    <source>
        <dbReference type="EMBL" id="GAA1857136.1"/>
    </source>
</evidence>
<sequence>MHADLTRRTFDPALGFRSVLMQQGRVLLDAEWNEQAEITAHHDRTRAADVIGPSGGPEPLDGGPGPFAVVSLTSGEPPAGPVAWADLGVTPGRYYVDGVLAESAPGPGTGGTWPLAGQPHLRGVGGEPGLAEPAAGTYAAVLDVFDRLVTADERPQLLESALGGPDTAAREQTVWQVLLEPVDDGAACSTVPAGLFGRTPRTMRAGLQEADAPADPCSVASGGGYQLLENQLYRVEIWQAGGTPAFLWSRENGSVVAGLVTVAGSSVGFDAALTLDRAGRDEELSIGQGDLIEVTSADLGLRGRPGYLARVRRVVDLVLDVDWLAENPGTPPTSVAALGGAPVVRRWEGGPLPLRTTRTDLEGGITVAFPAGGSPAVGDHWLIPARTVRLAYGVSARTGTIEWPGMPGTPAALPPTGPVHRRALLGLVERAGDTWTVLSDCRHLFPPLTATAALDLLGGDGQEAAPGVELPAPVRVAVRRGSLPVAGETVRFTAAGGTLSTAAGGGGSTGNPLAVPTGADGVAAAFWTPDPRGQAAQTLTAERLTDVLAPADDVAVIVTARVVRPSEGRPPGLHVAGVRLSSGPLENDAVYHPDELSKPIVVALDDTVLAESVKDKPVGRLLVELPWPVGPELDVWGGPSFATHTVELLGTLEAEGPFITWSPAPATIEALPRIVERLRQLEGNQQLGAPGLPVLARFQLDGWAIVRENDPAQHLNGHASTFMDGDRTRLELPTTDAVTGGRFETWFHLDPEPDRPDRRFVVEDFTGRTLGFVERRAAEAGVALRVVEESAPGIRANTVLGTDARTGTELRPGDTLTVRVASGR</sequence>
<evidence type="ECO:0000313" key="3">
    <source>
        <dbReference type="Proteomes" id="UP001501094"/>
    </source>
</evidence>
<evidence type="ECO:0000259" key="1">
    <source>
        <dbReference type="PROSITE" id="PS51178"/>
    </source>
</evidence>
<dbReference type="InterPro" id="IPR045392">
    <property type="entry name" value="DUF6519"/>
</dbReference>